<dbReference type="InterPro" id="IPR004252">
    <property type="entry name" value="Probable_transposase_24"/>
</dbReference>
<keyword evidence="3" id="KW-1185">Reference proteome</keyword>
<evidence type="ECO:0000256" key="1">
    <source>
        <dbReference type="SAM" id="MobiDB-lite"/>
    </source>
</evidence>
<dbReference type="Pfam" id="PF03004">
    <property type="entry name" value="Transposase_24"/>
    <property type="match status" value="1"/>
</dbReference>
<evidence type="ECO:0000313" key="3">
    <source>
        <dbReference type="Proteomes" id="UP000327013"/>
    </source>
</evidence>
<protein>
    <submittedName>
        <fullName evidence="2">Uncharacterized protein</fullName>
    </submittedName>
</protein>
<feature type="region of interest" description="Disordered" evidence="1">
    <location>
        <begin position="132"/>
        <end position="151"/>
    </location>
</feature>
<dbReference type="Proteomes" id="UP000327013">
    <property type="component" value="Chromosome 7"/>
</dbReference>
<name>A0A5N6RNS9_9ROSI</name>
<feature type="compositionally biased region" description="Acidic residues" evidence="1">
    <location>
        <begin position="136"/>
        <end position="151"/>
    </location>
</feature>
<gene>
    <name evidence="2" type="ORF">FH972_017753</name>
</gene>
<dbReference type="OrthoDB" id="1751186at2759"/>
<dbReference type="EMBL" id="CM017327">
    <property type="protein sequence ID" value="KAE8099800.1"/>
    <property type="molecule type" value="Genomic_DNA"/>
</dbReference>
<evidence type="ECO:0000313" key="2">
    <source>
        <dbReference type="EMBL" id="KAE8099800.1"/>
    </source>
</evidence>
<feature type="region of interest" description="Disordered" evidence="1">
    <location>
        <begin position="1"/>
        <end position="21"/>
    </location>
</feature>
<dbReference type="AlphaFoldDB" id="A0A5N6RNS9"/>
<proteinExistence type="predicted"/>
<organism evidence="2 3">
    <name type="scientific">Carpinus fangiana</name>
    <dbReference type="NCBI Taxonomy" id="176857"/>
    <lineage>
        <taxon>Eukaryota</taxon>
        <taxon>Viridiplantae</taxon>
        <taxon>Streptophyta</taxon>
        <taxon>Embryophyta</taxon>
        <taxon>Tracheophyta</taxon>
        <taxon>Spermatophyta</taxon>
        <taxon>Magnoliopsida</taxon>
        <taxon>eudicotyledons</taxon>
        <taxon>Gunneridae</taxon>
        <taxon>Pentapetalae</taxon>
        <taxon>rosids</taxon>
        <taxon>fabids</taxon>
        <taxon>Fagales</taxon>
        <taxon>Betulaceae</taxon>
        <taxon>Carpinus</taxon>
    </lineage>
</organism>
<reference evidence="2 3" key="1">
    <citation type="submission" date="2019-06" db="EMBL/GenBank/DDBJ databases">
        <title>A chromosomal-level reference genome of Carpinus fangiana (Coryloideae, Betulaceae).</title>
        <authorList>
            <person name="Yang X."/>
            <person name="Wang Z."/>
            <person name="Zhang L."/>
            <person name="Hao G."/>
            <person name="Liu J."/>
            <person name="Yang Y."/>
        </authorList>
    </citation>
    <scope>NUCLEOTIDE SEQUENCE [LARGE SCALE GENOMIC DNA]</scope>
    <source>
        <strain evidence="2">Cfa_2016G</strain>
        <tissue evidence="2">Leaf</tissue>
    </source>
</reference>
<feature type="compositionally biased region" description="Basic and acidic residues" evidence="1">
    <location>
        <begin position="9"/>
        <end position="21"/>
    </location>
</feature>
<sequence>MLFRKTHTRKDGKPVTKKAESKMVTQIDELMAQEPPSTQGSSQGTIYWALNDPYSKVLGKERSGRVNGVGFVRIPRSSASTSRMPLGTCNDPEHAGIENFKKNVGLDFQRVFKRLDEMFSMPSVGLVCPDSIAHVEEDDGDEDDIEDETNE</sequence>
<accession>A0A5N6RNS9</accession>